<gene>
    <name evidence="2" type="ORF">EGM88_10990</name>
</gene>
<feature type="domain" description="Spermatogenesis-associated protein 20-like TRX" evidence="1">
    <location>
        <begin position="32"/>
        <end position="186"/>
    </location>
</feature>
<dbReference type="OrthoDB" id="9762614at2"/>
<dbReference type="SUPFAM" id="SSF48208">
    <property type="entry name" value="Six-hairpin glycosidases"/>
    <property type="match status" value="1"/>
</dbReference>
<keyword evidence="3" id="KW-1185">Reference proteome</keyword>
<dbReference type="Proteomes" id="UP000270856">
    <property type="component" value="Unassembled WGS sequence"/>
</dbReference>
<dbReference type="Gene3D" id="3.40.30.10">
    <property type="entry name" value="Glutaredoxin"/>
    <property type="match status" value="1"/>
</dbReference>
<dbReference type="InterPro" id="IPR036249">
    <property type="entry name" value="Thioredoxin-like_sf"/>
</dbReference>
<reference evidence="2 3" key="1">
    <citation type="submission" date="2018-11" db="EMBL/GenBank/DDBJ databases">
        <title>Aureibaculum marinum gen. nov., sp. nov., a member of the family Flavobacteriaceae isolated from the Bohai Sea.</title>
        <authorList>
            <person name="Ji X."/>
        </authorList>
    </citation>
    <scope>NUCLEOTIDE SEQUENCE [LARGE SCALE GENOMIC DNA]</scope>
    <source>
        <strain evidence="2 3">BH-SD17</strain>
    </source>
</reference>
<dbReference type="Pfam" id="PF03663">
    <property type="entry name" value="Glyco_hydro_76"/>
    <property type="match status" value="1"/>
</dbReference>
<name>A0A3N4NSC9_9FLAO</name>
<accession>A0A3N4NSC9</accession>
<evidence type="ECO:0000313" key="2">
    <source>
        <dbReference type="EMBL" id="RPD95986.1"/>
    </source>
</evidence>
<dbReference type="CDD" id="cd02955">
    <property type="entry name" value="SSP411"/>
    <property type="match status" value="1"/>
</dbReference>
<dbReference type="InterPro" id="IPR008928">
    <property type="entry name" value="6-hairpin_glycosidase_sf"/>
</dbReference>
<organism evidence="2 3">
    <name type="scientific">Aureibaculum marinum</name>
    <dbReference type="NCBI Taxonomy" id="2487930"/>
    <lineage>
        <taxon>Bacteria</taxon>
        <taxon>Pseudomonadati</taxon>
        <taxon>Bacteroidota</taxon>
        <taxon>Flavobacteriia</taxon>
        <taxon>Flavobacteriales</taxon>
        <taxon>Flavobacteriaceae</taxon>
        <taxon>Aureibaculum</taxon>
    </lineage>
</organism>
<dbReference type="PANTHER" id="PTHR42899">
    <property type="entry name" value="SPERMATOGENESIS-ASSOCIATED PROTEIN 20"/>
    <property type="match status" value="1"/>
</dbReference>
<evidence type="ECO:0000313" key="3">
    <source>
        <dbReference type="Proteomes" id="UP000270856"/>
    </source>
</evidence>
<sequence length="707" mass="82073">MYRKYFLIILCIFLIANCNSKNKEEMIKHKHTNKLISETSPYLLQHAHNPVNWYAWNDETLELAQKENKLILISIGYAACHWCHVMEHESFEDVSVAAIMNKNFINIKVDREERPDVDQVYMNAVQLMTGSGGWPLNCIALPDGRPVWGGTYFTKENWISALKQIAKLYLENPEKMEEYATQLTAGIKQSDYIILNTLKKEYSINELNTSIEKWKDYIDMDLGGSTGAPKFPMPSNYQFLLKYAVQNNDEKIMDYVNTTLTNMAYGGLYDQIGGGFARYSVDAKWHIPHFEKMLYDNGQLISLYANAYLVTHNPLYKQVVFETTAFLERELMDKTGAFYSSLDADSKTEKGELEEGAFYVWKKEELKTILKGDFDLFSDYYNIKDSFKWENETYHLNRIETDDTILKKFNISQEELDKKVTSWKTTLLKTRAKKDRPRLDDKILTSWNALTLKGYIDAFRVFDNKHYLERALKIANFIDKVQYKSDGSLYRNYKNGKSSINAYLIDYATTIDAFISLYGVTLDEQWLNTAKKLTDYCFDHFYDDSSKMFFFTSDKDKQLITRKIETEDNVIPSSNSIMANNLFMLGHYFVNPTYLKNADQMLHNVKETVSKYAGGGSKWLDLYANYVSDFYEIAIVGKEAHQKLREINQKYIPNKIIVGSVTESKLPLLKYKYSENTTTIYVCIDGTCQLPVNDTKKALEQIKILIK</sequence>
<dbReference type="InterPro" id="IPR004879">
    <property type="entry name" value="Ssp411-like_TRX"/>
</dbReference>
<dbReference type="Pfam" id="PF03190">
    <property type="entry name" value="Thioredox_DsbH"/>
    <property type="match status" value="1"/>
</dbReference>
<dbReference type="InterPro" id="IPR005198">
    <property type="entry name" value="Glyco_hydro_76"/>
</dbReference>
<dbReference type="EMBL" id="RPFJ01000014">
    <property type="protein sequence ID" value="RPD95986.1"/>
    <property type="molecule type" value="Genomic_DNA"/>
</dbReference>
<dbReference type="GO" id="GO:0005975">
    <property type="term" value="P:carbohydrate metabolic process"/>
    <property type="evidence" value="ECO:0007669"/>
    <property type="project" value="InterPro"/>
</dbReference>
<dbReference type="SUPFAM" id="SSF52833">
    <property type="entry name" value="Thioredoxin-like"/>
    <property type="match status" value="1"/>
</dbReference>
<dbReference type="Gene3D" id="1.50.10.20">
    <property type="match status" value="1"/>
</dbReference>
<dbReference type="PIRSF" id="PIRSF006402">
    <property type="entry name" value="UCP006402_thioredoxin"/>
    <property type="match status" value="1"/>
</dbReference>
<comment type="caution">
    <text evidence="2">The sequence shown here is derived from an EMBL/GenBank/DDBJ whole genome shotgun (WGS) entry which is preliminary data.</text>
</comment>
<proteinExistence type="predicted"/>
<evidence type="ECO:0000259" key="1">
    <source>
        <dbReference type="Pfam" id="PF03190"/>
    </source>
</evidence>
<dbReference type="AlphaFoldDB" id="A0A3N4NSC9"/>
<dbReference type="InterPro" id="IPR024705">
    <property type="entry name" value="Ssp411"/>
</dbReference>
<protein>
    <submittedName>
        <fullName evidence="2">Thioredoxin domain-containing protein</fullName>
    </submittedName>
</protein>
<dbReference type="PANTHER" id="PTHR42899:SF1">
    <property type="entry name" value="SPERMATOGENESIS-ASSOCIATED PROTEIN 20"/>
    <property type="match status" value="1"/>
</dbReference>